<proteinExistence type="predicted"/>
<sequence length="155" mass="17123">MPNLKKIIYGIAVICCMLIIFSLSHQPATLSDELSTGVTEYILAALKRIAPDAAIDLNNSNHIVRKNAHFFIYLVLGILVVSTLRRFGTGWYRVAGWALMICVVFAITDEVHQIFVPGRGAQVQDVLIDSAGAFLGIGLYALFSRIFRRKAKQNG</sequence>
<dbReference type="PANTHER" id="PTHR28008:SF1">
    <property type="entry name" value="DOMAIN PROTEIN, PUTATIVE (AFU_ORTHOLOGUE AFUA_3G10980)-RELATED"/>
    <property type="match status" value="1"/>
</dbReference>
<evidence type="ECO:0000313" key="3">
    <source>
        <dbReference type="EMBL" id="RIX45864.1"/>
    </source>
</evidence>
<dbReference type="AlphaFoldDB" id="A0A3A1ULY6"/>
<feature type="transmembrane region" description="Helical" evidence="1">
    <location>
        <begin position="67"/>
        <end position="84"/>
    </location>
</feature>
<dbReference type="InterPro" id="IPR006976">
    <property type="entry name" value="VanZ-like"/>
</dbReference>
<evidence type="ECO:0000313" key="4">
    <source>
        <dbReference type="Proteomes" id="UP000266482"/>
    </source>
</evidence>
<feature type="transmembrane region" description="Helical" evidence="1">
    <location>
        <begin position="91"/>
        <end position="107"/>
    </location>
</feature>
<comment type="caution">
    <text evidence="3">The sequence shown here is derived from an EMBL/GenBank/DDBJ whole genome shotgun (WGS) entry which is preliminary data.</text>
</comment>
<keyword evidence="1" id="KW-0472">Membrane</keyword>
<keyword evidence="1" id="KW-1133">Transmembrane helix</keyword>
<reference evidence="3 4" key="1">
    <citation type="submission" date="2018-09" db="EMBL/GenBank/DDBJ databases">
        <title>Paenibacillus aracenensis nov. sp. isolated from a cave in southern Spain.</title>
        <authorList>
            <person name="Jurado V."/>
            <person name="Gutierrez-Patricio S."/>
            <person name="Gonzalez-Pimentel J.L."/>
            <person name="Miller A.Z."/>
            <person name="Laiz L."/>
            <person name="Saiz-Jimenez C."/>
        </authorList>
    </citation>
    <scope>NUCLEOTIDE SEQUENCE [LARGE SCALE GENOMIC DNA]</scope>
    <source>
        <strain evidence="3 4">DSM 22867</strain>
    </source>
</reference>
<dbReference type="OrthoDB" id="291892at2"/>
<feature type="transmembrane region" description="Helical" evidence="1">
    <location>
        <begin position="127"/>
        <end position="147"/>
    </location>
</feature>
<dbReference type="Pfam" id="PF04892">
    <property type="entry name" value="VanZ"/>
    <property type="match status" value="1"/>
</dbReference>
<gene>
    <name evidence="3" type="ORF">D3P08_26655</name>
</gene>
<accession>A0A3A1ULY6</accession>
<dbReference type="EMBL" id="QXQA01000030">
    <property type="protein sequence ID" value="RIX45864.1"/>
    <property type="molecule type" value="Genomic_DNA"/>
</dbReference>
<protein>
    <submittedName>
        <fullName evidence="3">VanZ family protein</fullName>
    </submittedName>
</protein>
<evidence type="ECO:0000256" key="1">
    <source>
        <dbReference type="SAM" id="Phobius"/>
    </source>
</evidence>
<name>A0A3A1ULY6_9BACL</name>
<dbReference type="PIRSF" id="PIRSF019083">
    <property type="entry name" value="UCP019083_VanZ"/>
    <property type="match status" value="1"/>
</dbReference>
<dbReference type="InterPro" id="IPR016747">
    <property type="entry name" value="Phosphotransbutyrylase"/>
</dbReference>
<keyword evidence="1" id="KW-0812">Transmembrane</keyword>
<dbReference type="NCBIfam" id="NF037970">
    <property type="entry name" value="vanZ_1"/>
    <property type="match status" value="1"/>
</dbReference>
<keyword evidence="4" id="KW-1185">Reference proteome</keyword>
<feature type="transmembrane region" description="Helical" evidence="1">
    <location>
        <begin position="7"/>
        <end position="25"/>
    </location>
</feature>
<dbReference type="PANTHER" id="PTHR28008">
    <property type="entry name" value="DOMAIN PROTEIN, PUTATIVE (AFU_ORTHOLOGUE AFUA_3G10980)-RELATED"/>
    <property type="match status" value="1"/>
</dbReference>
<feature type="domain" description="VanZ-like" evidence="2">
    <location>
        <begin position="11"/>
        <end position="143"/>
    </location>
</feature>
<evidence type="ECO:0000259" key="2">
    <source>
        <dbReference type="Pfam" id="PF04892"/>
    </source>
</evidence>
<organism evidence="3 4">
    <name type="scientific">Paenibacillus nanensis</name>
    <dbReference type="NCBI Taxonomy" id="393251"/>
    <lineage>
        <taxon>Bacteria</taxon>
        <taxon>Bacillati</taxon>
        <taxon>Bacillota</taxon>
        <taxon>Bacilli</taxon>
        <taxon>Bacillales</taxon>
        <taxon>Paenibacillaceae</taxon>
        <taxon>Paenibacillus</taxon>
    </lineage>
</organism>
<dbReference type="Proteomes" id="UP000266482">
    <property type="component" value="Unassembled WGS sequence"/>
</dbReference>